<sequence>MNRIKPSLAAGVSLAFVSCFASAQIIDPALAGNASELSSERRGLAVAPAPLSAATASEAIAATDPRRSFAVTDKAILAQFTFKETMETIVMRGGLDRSRALPLFRQWWDTQNRKPGIGPGSHCDDQILQGQTTFNGFKYECPRGEGALAQSNPFIFGPDSFEPVGLFNRFDLAPADGADCGEYRIVFAKGSGQVNFADRNLVIFEATLPNPRPQAGLDGCVRVAEFWDKLSRTNNVSQRASQLKQFYFTGLPGFRPVVHPDNYGAGPSGKGQIRSNQFMTFQSGGNWVLREFKLFRGDSNLVPCPADRPCPLAGMRPQTVKTNPSATLFSDNTETARTFRTHFVNQQVANLAVPDINRFTFTPPKFFNTGESQEQGTDNDYVFAFSNSPPSFRVQIQNKLNQIGSRLTPDQIIARAQAMSCAGCHQLSGFADIGGGQPNWPGTLGFVHVTEQFTETGPDGERFPISQALTDVFLPHRQNVLRDYLNSRASLPRCDVPCKDSAGRPQVCSEICRP</sequence>
<keyword evidence="1" id="KW-0732">Signal</keyword>
<dbReference type="EMBL" id="CP104694">
    <property type="protein sequence ID" value="UXI70150.1"/>
    <property type="molecule type" value="Genomic_DNA"/>
</dbReference>
<proteinExistence type="predicted"/>
<dbReference type="RefSeq" id="WP_261697101.1">
    <property type="nucleotide sequence ID" value="NZ_CP104694.1"/>
</dbReference>
<evidence type="ECO:0008006" key="4">
    <source>
        <dbReference type="Google" id="ProtNLM"/>
    </source>
</evidence>
<accession>A0ABY6BP26</accession>
<evidence type="ECO:0000313" key="2">
    <source>
        <dbReference type="EMBL" id="UXI70150.1"/>
    </source>
</evidence>
<gene>
    <name evidence="2" type="ORF">N4264_11115</name>
</gene>
<evidence type="ECO:0000256" key="1">
    <source>
        <dbReference type="SAM" id="SignalP"/>
    </source>
</evidence>
<keyword evidence="3" id="KW-1185">Reference proteome</keyword>
<dbReference type="PROSITE" id="PS51257">
    <property type="entry name" value="PROKAR_LIPOPROTEIN"/>
    <property type="match status" value="1"/>
</dbReference>
<name>A0ABY6BP26_9GAMM</name>
<organism evidence="2 3">
    <name type="scientific">Tahibacter amnicola</name>
    <dbReference type="NCBI Taxonomy" id="2976241"/>
    <lineage>
        <taxon>Bacteria</taxon>
        <taxon>Pseudomonadati</taxon>
        <taxon>Pseudomonadota</taxon>
        <taxon>Gammaproteobacteria</taxon>
        <taxon>Lysobacterales</taxon>
        <taxon>Rhodanobacteraceae</taxon>
        <taxon>Tahibacter</taxon>
    </lineage>
</organism>
<feature type="signal peptide" evidence="1">
    <location>
        <begin position="1"/>
        <end position="23"/>
    </location>
</feature>
<dbReference type="Proteomes" id="UP001064632">
    <property type="component" value="Chromosome"/>
</dbReference>
<protein>
    <recommendedName>
        <fullName evidence="4">Cytochrome c domain-containing protein</fullName>
    </recommendedName>
</protein>
<evidence type="ECO:0000313" key="3">
    <source>
        <dbReference type="Proteomes" id="UP001064632"/>
    </source>
</evidence>
<feature type="chain" id="PRO_5046958583" description="Cytochrome c domain-containing protein" evidence="1">
    <location>
        <begin position="24"/>
        <end position="514"/>
    </location>
</feature>
<reference evidence="2" key="1">
    <citation type="submission" date="2022-09" db="EMBL/GenBank/DDBJ databases">
        <title>Tahibacter sp. nov., isolated from a fresh water.</title>
        <authorList>
            <person name="Baek J.H."/>
            <person name="Lee J.K."/>
            <person name="Kim J.M."/>
            <person name="Jeon C.O."/>
        </authorList>
    </citation>
    <scope>NUCLEOTIDE SEQUENCE</scope>
    <source>
        <strain evidence="2">W38</strain>
    </source>
</reference>